<evidence type="ECO:0000256" key="3">
    <source>
        <dbReference type="ARBA" id="ARBA00012180"/>
    </source>
</evidence>
<organism evidence="9 10">
    <name type="scientific">Mytilus coruscus</name>
    <name type="common">Sea mussel</name>
    <dbReference type="NCBI Taxonomy" id="42192"/>
    <lineage>
        <taxon>Eukaryota</taxon>
        <taxon>Metazoa</taxon>
        <taxon>Spiralia</taxon>
        <taxon>Lophotrochozoa</taxon>
        <taxon>Mollusca</taxon>
        <taxon>Bivalvia</taxon>
        <taxon>Autobranchia</taxon>
        <taxon>Pteriomorphia</taxon>
        <taxon>Mytilida</taxon>
        <taxon>Mytiloidea</taxon>
        <taxon>Mytilidae</taxon>
        <taxon>Mytilinae</taxon>
        <taxon>Mytilus</taxon>
    </lineage>
</organism>
<dbReference type="Gene3D" id="3.30.420.10">
    <property type="entry name" value="Ribonuclease H-like superfamily/Ribonuclease H"/>
    <property type="match status" value="1"/>
</dbReference>
<keyword evidence="4" id="KW-0540">Nuclease</keyword>
<dbReference type="CDD" id="cd09280">
    <property type="entry name" value="RNase_HI_eukaryote_like"/>
    <property type="match status" value="1"/>
</dbReference>
<dbReference type="InterPro" id="IPR036397">
    <property type="entry name" value="RNaseH_sf"/>
</dbReference>
<gene>
    <name evidence="9" type="ORF">MCOR_14770</name>
</gene>
<dbReference type="SUPFAM" id="SSF53098">
    <property type="entry name" value="Ribonuclease H-like"/>
    <property type="match status" value="1"/>
</dbReference>
<accession>A0A6J8B6E0</accession>
<dbReference type="InterPro" id="IPR002156">
    <property type="entry name" value="RNaseH_domain"/>
</dbReference>
<evidence type="ECO:0000256" key="2">
    <source>
        <dbReference type="ARBA" id="ARBA00005300"/>
    </source>
</evidence>
<dbReference type="GO" id="GO:0043137">
    <property type="term" value="P:DNA replication, removal of RNA primer"/>
    <property type="evidence" value="ECO:0007669"/>
    <property type="project" value="TreeGrafter"/>
</dbReference>
<dbReference type="Pfam" id="PF00075">
    <property type="entry name" value="RNase_H"/>
    <property type="match status" value="1"/>
</dbReference>
<name>A0A6J8B6E0_MYTCO</name>
<evidence type="ECO:0000259" key="8">
    <source>
        <dbReference type="PROSITE" id="PS50879"/>
    </source>
</evidence>
<sequence>MLETAVVYVDGACKNNGQTSAIGGCGVFWEHFHPLNESECLEGSKQSNNCAELLAAIITLTQTQKFRFTDVEIYTDSTYVKDGITKWIGQWKQNSWKTGRGSATVLNKELKMLFDKLQSNIKIYWKWVECHNNVEGNIEADSLVKAGISNNSSYW</sequence>
<dbReference type="PANTHER" id="PTHR10642">
    <property type="entry name" value="RIBONUCLEASE H1"/>
    <property type="match status" value="1"/>
</dbReference>
<dbReference type="OrthoDB" id="407198at2759"/>
<dbReference type="GO" id="GO:0003676">
    <property type="term" value="F:nucleic acid binding"/>
    <property type="evidence" value="ECO:0007669"/>
    <property type="project" value="InterPro"/>
</dbReference>
<proteinExistence type="inferred from homology"/>
<dbReference type="InterPro" id="IPR050092">
    <property type="entry name" value="RNase_H"/>
</dbReference>
<keyword evidence="5" id="KW-0479">Metal-binding</keyword>
<keyword evidence="6" id="KW-0255">Endonuclease</keyword>
<evidence type="ECO:0000313" key="10">
    <source>
        <dbReference type="Proteomes" id="UP000507470"/>
    </source>
</evidence>
<dbReference type="PROSITE" id="PS50879">
    <property type="entry name" value="RNASE_H_1"/>
    <property type="match status" value="1"/>
</dbReference>
<dbReference type="PANTHER" id="PTHR10642:SF26">
    <property type="entry name" value="RIBONUCLEASE H1"/>
    <property type="match status" value="1"/>
</dbReference>
<dbReference type="InterPro" id="IPR012337">
    <property type="entry name" value="RNaseH-like_sf"/>
</dbReference>
<feature type="domain" description="RNase H type-1" evidence="8">
    <location>
        <begin position="1"/>
        <end position="149"/>
    </location>
</feature>
<evidence type="ECO:0000313" key="9">
    <source>
        <dbReference type="EMBL" id="CAC5378584.1"/>
    </source>
</evidence>
<comment type="similarity">
    <text evidence="2">Belongs to the RNase H family.</text>
</comment>
<comment type="catalytic activity">
    <reaction evidence="1">
        <text>Endonucleolytic cleavage to 5'-phosphomonoester.</text>
        <dbReference type="EC" id="3.1.26.4"/>
    </reaction>
</comment>
<evidence type="ECO:0000256" key="7">
    <source>
        <dbReference type="ARBA" id="ARBA00022801"/>
    </source>
</evidence>
<evidence type="ECO:0000256" key="6">
    <source>
        <dbReference type="ARBA" id="ARBA00022759"/>
    </source>
</evidence>
<dbReference type="Proteomes" id="UP000507470">
    <property type="component" value="Unassembled WGS sequence"/>
</dbReference>
<evidence type="ECO:0000256" key="1">
    <source>
        <dbReference type="ARBA" id="ARBA00000077"/>
    </source>
</evidence>
<dbReference type="EC" id="3.1.26.4" evidence="3"/>
<evidence type="ECO:0000256" key="4">
    <source>
        <dbReference type="ARBA" id="ARBA00022722"/>
    </source>
</evidence>
<protein>
    <recommendedName>
        <fullName evidence="3">ribonuclease H</fullName>
        <ecNumber evidence="3">3.1.26.4</ecNumber>
    </recommendedName>
</protein>
<dbReference type="GO" id="GO:0004523">
    <property type="term" value="F:RNA-DNA hybrid ribonuclease activity"/>
    <property type="evidence" value="ECO:0007669"/>
    <property type="project" value="UniProtKB-EC"/>
</dbReference>
<dbReference type="AlphaFoldDB" id="A0A6J8B6E0"/>
<reference evidence="9 10" key="1">
    <citation type="submission" date="2020-06" db="EMBL/GenBank/DDBJ databases">
        <authorList>
            <person name="Li R."/>
            <person name="Bekaert M."/>
        </authorList>
    </citation>
    <scope>NUCLEOTIDE SEQUENCE [LARGE SCALE GENOMIC DNA]</scope>
    <source>
        <strain evidence="10">wild</strain>
    </source>
</reference>
<dbReference type="GO" id="GO:0046872">
    <property type="term" value="F:metal ion binding"/>
    <property type="evidence" value="ECO:0007669"/>
    <property type="project" value="UniProtKB-KW"/>
</dbReference>
<evidence type="ECO:0000256" key="5">
    <source>
        <dbReference type="ARBA" id="ARBA00022723"/>
    </source>
</evidence>
<keyword evidence="10" id="KW-1185">Reference proteome</keyword>
<keyword evidence="7 9" id="KW-0378">Hydrolase</keyword>
<dbReference type="EMBL" id="CACVKT020002575">
    <property type="protein sequence ID" value="CAC5378584.1"/>
    <property type="molecule type" value="Genomic_DNA"/>
</dbReference>